<proteinExistence type="predicted"/>
<protein>
    <submittedName>
        <fullName evidence="1">Uncharacterized protein</fullName>
    </submittedName>
</protein>
<comment type="caution">
    <text evidence="1">The sequence shown here is derived from an EMBL/GenBank/DDBJ whole genome shotgun (WGS) entry which is preliminary data.</text>
</comment>
<sequence length="244" mass="27041">MAAMVAHLSERWPKWEREGIGPDRESIISAAAVGLVLDVWRNSPLEDMHAGGGMRGKGPDDPEMFAESTALHRQAVAALRSGDRFALLEFEDHVLDRHRPWAGGGRTLQEMGYGYLGAFSKHVKGRTNALMGLEGNFGRQALLAYLIVKALFSGTHHKGMPAWPAIVATVCAMIEDSSHEAWRDGERCRRAMDARPSELPVVADLRRTLLEAPETLPMPVLEWLCTWRLGPMLAAISHTSRSRR</sequence>
<evidence type="ECO:0000313" key="1">
    <source>
        <dbReference type="EMBL" id="MFC7599426.1"/>
    </source>
</evidence>
<dbReference type="EMBL" id="JBHTEE010000001">
    <property type="protein sequence ID" value="MFC7599426.1"/>
    <property type="molecule type" value="Genomic_DNA"/>
</dbReference>
<dbReference type="Proteomes" id="UP001596514">
    <property type="component" value="Unassembled WGS sequence"/>
</dbReference>
<name>A0ABW2SUN9_9ACTN</name>
<evidence type="ECO:0000313" key="2">
    <source>
        <dbReference type="Proteomes" id="UP001596514"/>
    </source>
</evidence>
<dbReference type="RefSeq" id="WP_343966647.1">
    <property type="nucleotide sequence ID" value="NZ_BAAAGK010000043.1"/>
</dbReference>
<keyword evidence="2" id="KW-1185">Reference proteome</keyword>
<reference evidence="2" key="1">
    <citation type="journal article" date="2019" name="Int. J. Syst. Evol. Microbiol.">
        <title>The Global Catalogue of Microorganisms (GCM) 10K type strain sequencing project: providing services to taxonomists for standard genome sequencing and annotation.</title>
        <authorList>
            <consortium name="The Broad Institute Genomics Platform"/>
            <consortium name="The Broad Institute Genome Sequencing Center for Infectious Disease"/>
            <person name="Wu L."/>
            <person name="Ma J."/>
        </authorList>
    </citation>
    <scope>NUCLEOTIDE SEQUENCE [LARGE SCALE GENOMIC DNA]</scope>
    <source>
        <strain evidence="2">JCM 10083</strain>
    </source>
</reference>
<gene>
    <name evidence="1" type="ORF">ACFQVD_04820</name>
</gene>
<organism evidence="1 2">
    <name type="scientific">Streptosporangium amethystogenes subsp. fukuiense</name>
    <dbReference type="NCBI Taxonomy" id="698418"/>
    <lineage>
        <taxon>Bacteria</taxon>
        <taxon>Bacillati</taxon>
        <taxon>Actinomycetota</taxon>
        <taxon>Actinomycetes</taxon>
        <taxon>Streptosporangiales</taxon>
        <taxon>Streptosporangiaceae</taxon>
        <taxon>Streptosporangium</taxon>
    </lineage>
</organism>
<accession>A0ABW2SUN9</accession>